<dbReference type="Gene3D" id="6.10.140.2220">
    <property type="match status" value="1"/>
</dbReference>
<protein>
    <recommendedName>
        <fullName evidence="5">MYND-type domain-containing protein</fullName>
    </recommendedName>
</protein>
<accession>A0A1Y1I1E5</accession>
<evidence type="ECO:0000259" key="5">
    <source>
        <dbReference type="PROSITE" id="PS50865"/>
    </source>
</evidence>
<dbReference type="SUPFAM" id="SSF144232">
    <property type="entry name" value="HIT/MYND zinc finger-like"/>
    <property type="match status" value="1"/>
</dbReference>
<sequence length="482" mass="53630">MVYRAAATLSYASHFALSVKGPTDLEWRQARLVKVTVRFMQVQCERQPEPGVNDYRQGVVGLCASLLLINWLHFTDPESEVRKTGKKEIAEHPDVLKVLQILQQLVESPDPSVARNARDGFVALVRLLTCEHARPLPDGTVETAFRFMGDPSIKQSVGHWMFVMTRNFRAGTLTADFLLAHFFPGFLRAFAADALRRKPARVYNPELEFLVGMVVFLHDCLWFSTPPGKPKRTEKPPYGQIAIPPKLLPKLLDVMLDTGAVAAVASLTGSACYRFAGKVCLGLANVAARGSSSKLRRFHEQIIPALMSTILEGYQDDEVVRFFRMGLLPYCTNVVAPSMPNFQLALAIPQKSGSNGVLVSYNWGENVVYIDGADSQEKKKVLQQVTGDLQPCSVVADDIAKDEGRRLALYYKHRQVVFNDGPAGESVQELLMAQHPGERCPVCKMLFGSVKPRCSRCRAKNYCSVACQTKDRPEHKNTCKKS</sequence>
<keyword evidence="2 4" id="KW-0863">Zinc-finger</keyword>
<dbReference type="PROSITE" id="PS50865">
    <property type="entry name" value="ZF_MYND_2"/>
    <property type="match status" value="1"/>
</dbReference>
<dbReference type="OrthoDB" id="432970at2759"/>
<keyword evidence="7" id="KW-1185">Reference proteome</keyword>
<evidence type="ECO:0000256" key="2">
    <source>
        <dbReference type="ARBA" id="ARBA00022771"/>
    </source>
</evidence>
<name>A0A1Y1I1E5_KLENI</name>
<dbReference type="EMBL" id="DF237110">
    <property type="protein sequence ID" value="GAQ83782.1"/>
    <property type="molecule type" value="Genomic_DNA"/>
</dbReference>
<dbReference type="Pfam" id="PF01753">
    <property type="entry name" value="zf-MYND"/>
    <property type="match status" value="1"/>
</dbReference>
<keyword evidence="1" id="KW-0479">Metal-binding</keyword>
<dbReference type="AlphaFoldDB" id="A0A1Y1I1E5"/>
<dbReference type="GO" id="GO:0008270">
    <property type="term" value="F:zinc ion binding"/>
    <property type="evidence" value="ECO:0007669"/>
    <property type="project" value="UniProtKB-KW"/>
</dbReference>
<evidence type="ECO:0000256" key="1">
    <source>
        <dbReference type="ARBA" id="ARBA00022723"/>
    </source>
</evidence>
<keyword evidence="3" id="KW-0862">Zinc</keyword>
<evidence type="ECO:0000256" key="4">
    <source>
        <dbReference type="PROSITE-ProRule" id="PRU00134"/>
    </source>
</evidence>
<evidence type="ECO:0000313" key="7">
    <source>
        <dbReference type="Proteomes" id="UP000054558"/>
    </source>
</evidence>
<reference evidence="6 7" key="1">
    <citation type="journal article" date="2014" name="Nat. Commun.">
        <title>Klebsormidium flaccidum genome reveals primary factors for plant terrestrial adaptation.</title>
        <authorList>
            <person name="Hori K."/>
            <person name="Maruyama F."/>
            <person name="Fujisawa T."/>
            <person name="Togashi T."/>
            <person name="Yamamoto N."/>
            <person name="Seo M."/>
            <person name="Sato S."/>
            <person name="Yamada T."/>
            <person name="Mori H."/>
            <person name="Tajima N."/>
            <person name="Moriyama T."/>
            <person name="Ikeuchi M."/>
            <person name="Watanabe M."/>
            <person name="Wada H."/>
            <person name="Kobayashi K."/>
            <person name="Saito M."/>
            <person name="Masuda T."/>
            <person name="Sasaki-Sekimoto Y."/>
            <person name="Mashiguchi K."/>
            <person name="Awai K."/>
            <person name="Shimojima M."/>
            <person name="Masuda S."/>
            <person name="Iwai M."/>
            <person name="Nobusawa T."/>
            <person name="Narise T."/>
            <person name="Kondo S."/>
            <person name="Saito H."/>
            <person name="Sato R."/>
            <person name="Murakawa M."/>
            <person name="Ihara Y."/>
            <person name="Oshima-Yamada Y."/>
            <person name="Ohtaka K."/>
            <person name="Satoh M."/>
            <person name="Sonobe K."/>
            <person name="Ishii M."/>
            <person name="Ohtani R."/>
            <person name="Kanamori-Sato M."/>
            <person name="Honoki R."/>
            <person name="Miyazaki D."/>
            <person name="Mochizuki H."/>
            <person name="Umetsu J."/>
            <person name="Higashi K."/>
            <person name="Shibata D."/>
            <person name="Kamiya Y."/>
            <person name="Sato N."/>
            <person name="Nakamura Y."/>
            <person name="Tabata S."/>
            <person name="Ida S."/>
            <person name="Kurokawa K."/>
            <person name="Ohta H."/>
        </authorList>
    </citation>
    <scope>NUCLEOTIDE SEQUENCE [LARGE SCALE GENOMIC DNA]</scope>
    <source>
        <strain evidence="6 7">NIES-2285</strain>
    </source>
</reference>
<dbReference type="SUPFAM" id="SSF48371">
    <property type="entry name" value="ARM repeat"/>
    <property type="match status" value="1"/>
</dbReference>
<gene>
    <name evidence="6" type="ORF">KFL_001610230</name>
</gene>
<dbReference type="InterPro" id="IPR002893">
    <property type="entry name" value="Znf_MYND"/>
</dbReference>
<organism evidence="6 7">
    <name type="scientific">Klebsormidium nitens</name>
    <name type="common">Green alga</name>
    <name type="synonym">Ulothrix nitens</name>
    <dbReference type="NCBI Taxonomy" id="105231"/>
    <lineage>
        <taxon>Eukaryota</taxon>
        <taxon>Viridiplantae</taxon>
        <taxon>Streptophyta</taxon>
        <taxon>Klebsormidiophyceae</taxon>
        <taxon>Klebsormidiales</taxon>
        <taxon>Klebsormidiaceae</taxon>
        <taxon>Klebsormidium</taxon>
    </lineage>
</organism>
<dbReference type="InterPro" id="IPR016024">
    <property type="entry name" value="ARM-type_fold"/>
</dbReference>
<dbReference type="Proteomes" id="UP000054558">
    <property type="component" value="Unassembled WGS sequence"/>
</dbReference>
<evidence type="ECO:0000256" key="3">
    <source>
        <dbReference type="ARBA" id="ARBA00022833"/>
    </source>
</evidence>
<evidence type="ECO:0000313" key="6">
    <source>
        <dbReference type="EMBL" id="GAQ83782.1"/>
    </source>
</evidence>
<feature type="domain" description="MYND-type" evidence="5">
    <location>
        <begin position="440"/>
        <end position="479"/>
    </location>
</feature>
<proteinExistence type="predicted"/>